<keyword evidence="2" id="KW-1185">Reference proteome</keyword>
<dbReference type="EMBL" id="FOJM01000005">
    <property type="protein sequence ID" value="SFA45579.1"/>
    <property type="molecule type" value="Genomic_DNA"/>
</dbReference>
<evidence type="ECO:0000313" key="2">
    <source>
        <dbReference type="Proteomes" id="UP000198836"/>
    </source>
</evidence>
<proteinExistence type="predicted"/>
<evidence type="ECO:0000313" key="1">
    <source>
        <dbReference type="EMBL" id="SFA45579.1"/>
    </source>
</evidence>
<dbReference type="Proteomes" id="UP000198836">
    <property type="component" value="Unassembled WGS sequence"/>
</dbReference>
<sequence>MKKLMIIAGILTLNLSTYAQKKLVKDIDLDGKMDTVYLDEHDHKITCRLSTQNFKKIKSKKIETAGDNTLIEPKKTGFEMNTNWMRSGYACQFRYEKNEKRIRLIGVSEYALGSATNDGSGEASINLLTGEYVSNWHYFDHLANNEKGMLVKIPTIKAKMQFKKIYLEDFDEEQYHSISEKFSALVERNKNLEVKRREEHRANQTDD</sequence>
<reference evidence="2" key="1">
    <citation type="submission" date="2016-10" db="EMBL/GenBank/DDBJ databases">
        <authorList>
            <person name="Varghese N."/>
            <person name="Submissions S."/>
        </authorList>
    </citation>
    <scope>NUCLEOTIDE SEQUENCE [LARGE SCALE GENOMIC DNA]</scope>
    <source>
        <strain evidence="2">DSM 18130</strain>
    </source>
</reference>
<dbReference type="AlphaFoldDB" id="A0A1I0T1C9"/>
<accession>A0A1I0T1C9</accession>
<gene>
    <name evidence="1" type="ORF">SAMN04488511_105100</name>
</gene>
<protein>
    <submittedName>
        <fullName evidence="1">Uncharacterized protein</fullName>
    </submittedName>
</protein>
<name>A0A1I0T1C9_9SPHI</name>
<organism evidence="1 2">
    <name type="scientific">Pedobacter suwonensis</name>
    <dbReference type="NCBI Taxonomy" id="332999"/>
    <lineage>
        <taxon>Bacteria</taxon>
        <taxon>Pseudomonadati</taxon>
        <taxon>Bacteroidota</taxon>
        <taxon>Sphingobacteriia</taxon>
        <taxon>Sphingobacteriales</taxon>
        <taxon>Sphingobacteriaceae</taxon>
        <taxon>Pedobacter</taxon>
    </lineage>
</organism>
<dbReference type="RefSeq" id="WP_090982010.1">
    <property type="nucleotide sequence ID" value="NZ_FOJM01000005.1"/>
</dbReference>
<dbReference type="OrthoDB" id="1439845at2"/>